<protein>
    <submittedName>
        <fullName evidence="2">Uncharacterized protein</fullName>
    </submittedName>
</protein>
<evidence type="ECO:0000313" key="2">
    <source>
        <dbReference type="EMBL" id="MBB4961114.1"/>
    </source>
</evidence>
<feature type="compositionally biased region" description="Basic residues" evidence="1">
    <location>
        <begin position="80"/>
        <end position="95"/>
    </location>
</feature>
<evidence type="ECO:0000256" key="1">
    <source>
        <dbReference type="SAM" id="MobiDB-lite"/>
    </source>
</evidence>
<comment type="caution">
    <text evidence="2">The sequence shown here is derived from an EMBL/GenBank/DDBJ whole genome shotgun (WGS) entry which is preliminary data.</text>
</comment>
<organism evidence="2 3">
    <name type="scientific">Micromonospora polyrhachis</name>
    <dbReference type="NCBI Taxonomy" id="1282883"/>
    <lineage>
        <taxon>Bacteria</taxon>
        <taxon>Bacillati</taxon>
        <taxon>Actinomycetota</taxon>
        <taxon>Actinomycetes</taxon>
        <taxon>Micromonosporales</taxon>
        <taxon>Micromonosporaceae</taxon>
        <taxon>Micromonospora</taxon>
    </lineage>
</organism>
<feature type="compositionally biased region" description="Pro residues" evidence="1">
    <location>
        <begin position="62"/>
        <end position="75"/>
    </location>
</feature>
<proteinExistence type="predicted"/>
<name>A0A7W7WRN4_9ACTN</name>
<evidence type="ECO:0000313" key="3">
    <source>
        <dbReference type="Proteomes" id="UP000578819"/>
    </source>
</evidence>
<accession>A0A7W7WRN4</accession>
<dbReference type="Proteomes" id="UP000578819">
    <property type="component" value="Unassembled WGS sequence"/>
</dbReference>
<dbReference type="AlphaFoldDB" id="A0A7W7WRN4"/>
<gene>
    <name evidence="2" type="ORF">FHR38_004847</name>
</gene>
<dbReference type="EMBL" id="JACHJW010000001">
    <property type="protein sequence ID" value="MBB4961114.1"/>
    <property type="molecule type" value="Genomic_DNA"/>
</dbReference>
<feature type="region of interest" description="Disordered" evidence="1">
    <location>
        <begin position="55"/>
        <end position="95"/>
    </location>
</feature>
<reference evidence="2 3" key="1">
    <citation type="submission" date="2020-08" db="EMBL/GenBank/DDBJ databases">
        <title>Sequencing the genomes of 1000 actinobacteria strains.</title>
        <authorList>
            <person name="Klenk H.-P."/>
        </authorList>
    </citation>
    <scope>NUCLEOTIDE SEQUENCE [LARGE SCALE GENOMIC DNA]</scope>
    <source>
        <strain evidence="2 3">DSM 45886</strain>
    </source>
</reference>
<sequence>MIIDCNRCTGHGAACGDCLVSALLDAPPVEARLTADEQRAIEAFGLAGFDVQVLDDTSGSVPPTPIPVAPLPSMPARPTSRPRSRSRTRRPRQVA</sequence>
<dbReference type="RefSeq" id="WP_184536770.1">
    <property type="nucleotide sequence ID" value="NZ_JACHJW010000001.1"/>
</dbReference>
<keyword evidence="3" id="KW-1185">Reference proteome</keyword>